<name>A0ABN6ZU50_9CREN</name>
<evidence type="ECO:0000313" key="2">
    <source>
        <dbReference type="Proteomes" id="UP001341135"/>
    </source>
</evidence>
<dbReference type="EMBL" id="AP028907">
    <property type="protein sequence ID" value="BES81817.1"/>
    <property type="molecule type" value="Genomic_DNA"/>
</dbReference>
<protein>
    <submittedName>
        <fullName evidence="1">Uncharacterized protein</fullName>
    </submittedName>
</protein>
<accession>A0ABN6ZU50</accession>
<dbReference type="Proteomes" id="UP001341135">
    <property type="component" value="Chromosome"/>
</dbReference>
<gene>
    <name evidence="1" type="ORF">PABY_13840</name>
</gene>
<proteinExistence type="predicted"/>
<reference evidence="1 2" key="1">
    <citation type="submission" date="2023-09" db="EMBL/GenBank/DDBJ databases">
        <title>Pyrofollis japonicus gen. nov. sp. nov., a novel member of the family Pyrodictiaceae isolated from the Iheya North hydrothermal field.</title>
        <authorList>
            <person name="Miyazaki U."/>
            <person name="Sanari M."/>
            <person name="Tame A."/>
            <person name="Kitajima M."/>
            <person name="Okamoto A."/>
            <person name="Sawayama S."/>
            <person name="Miyazaki J."/>
            <person name="Takai K."/>
            <person name="Nakagawa S."/>
        </authorList>
    </citation>
    <scope>NUCLEOTIDE SEQUENCE [LARGE SCALE GENOMIC DNA]</scope>
    <source>
        <strain evidence="1 2">AV2</strain>
    </source>
</reference>
<evidence type="ECO:0000313" key="1">
    <source>
        <dbReference type="EMBL" id="BES81817.1"/>
    </source>
</evidence>
<keyword evidence="2" id="KW-1185">Reference proteome</keyword>
<organism evidence="1 2">
    <name type="scientific">Pyrodictium abyssi</name>
    <dbReference type="NCBI Taxonomy" id="54256"/>
    <lineage>
        <taxon>Archaea</taxon>
        <taxon>Thermoproteota</taxon>
        <taxon>Thermoprotei</taxon>
        <taxon>Desulfurococcales</taxon>
        <taxon>Pyrodictiaceae</taxon>
        <taxon>Pyrodictium</taxon>
    </lineage>
</organism>
<sequence length="64" mass="7372">MEVVDTVLKVYVEYAEASRSPYTAWPVGRPQPWGRGMQFRPGACLERDVGLWWDSFAHSMGKRI</sequence>